<dbReference type="EMBL" id="DQWE01000124">
    <property type="protein sequence ID" value="HDI82693.1"/>
    <property type="molecule type" value="Genomic_DNA"/>
</dbReference>
<accession>A0A7C0VAM3</accession>
<dbReference type="Proteomes" id="UP000885847">
    <property type="component" value="Unassembled WGS sequence"/>
</dbReference>
<evidence type="ECO:0000313" key="1">
    <source>
        <dbReference type="EMBL" id="HDI82693.1"/>
    </source>
</evidence>
<sequence length="365" mass="43189">MKKIKTAFVEDVHDSLKPDDPFLREATRAYLLYFTENEELLKVKGFDEHGRVTYNKGFTILSTMTIESDTEVFIYKKNHLPDERVVHRLILSDDEKELTMETFHSGKLVEKWTRRFNEDGYVVSDIHSFVPYDAELEMIYELDDRGHIIKSTLYDLDREEERVTEFKYEGDLLKETLVSLRGISGLYPSIKKEYLHSKDGRLMEEKEFFYPDLLLKSIVYYYEGENLTRKEEISHIGVPGGSVVIFHYNKEGDVIKEEGFENDILSYVKELEYDDKRRLTLQIIKDADENKLAEIKYQYSDEECRMPDRLKDFFKDRFYLDLSKGTLASETGFSKSNHDVFTYTLLYEYRDGFLSIIRKKEGEND</sequence>
<comment type="caution">
    <text evidence="1">The sequence shown here is derived from an EMBL/GenBank/DDBJ whole genome shotgun (WGS) entry which is preliminary data.</text>
</comment>
<dbReference type="AlphaFoldDB" id="A0A7C0VAM3"/>
<gene>
    <name evidence="1" type="ORF">ENF18_02735</name>
</gene>
<name>A0A7C0VAM3_UNCW3</name>
<organism evidence="1">
    <name type="scientific">candidate division WOR-3 bacterium</name>
    <dbReference type="NCBI Taxonomy" id="2052148"/>
    <lineage>
        <taxon>Bacteria</taxon>
        <taxon>Bacteria division WOR-3</taxon>
    </lineage>
</organism>
<reference evidence="1" key="1">
    <citation type="journal article" date="2020" name="mSystems">
        <title>Genome- and Community-Level Interaction Insights into Carbon Utilization and Element Cycling Functions of Hydrothermarchaeota in Hydrothermal Sediment.</title>
        <authorList>
            <person name="Zhou Z."/>
            <person name="Liu Y."/>
            <person name="Xu W."/>
            <person name="Pan J."/>
            <person name="Luo Z.H."/>
            <person name="Li M."/>
        </authorList>
    </citation>
    <scope>NUCLEOTIDE SEQUENCE [LARGE SCALE GENOMIC DNA]</scope>
    <source>
        <strain evidence="1">HyVt-102</strain>
    </source>
</reference>
<dbReference type="Gene3D" id="3.90.930.1">
    <property type="match status" value="1"/>
</dbReference>
<protein>
    <submittedName>
        <fullName evidence="1">Uncharacterized protein</fullName>
    </submittedName>
</protein>
<proteinExistence type="predicted"/>